<organism evidence="3 4">
    <name type="scientific">candidate division WWE3 bacterium</name>
    <dbReference type="NCBI Taxonomy" id="2053526"/>
    <lineage>
        <taxon>Bacteria</taxon>
        <taxon>Katanobacteria</taxon>
    </lineage>
</organism>
<comment type="caution">
    <text evidence="3">The sequence shown here is derived from an EMBL/GenBank/DDBJ whole genome shotgun (WGS) entry which is preliminary data.</text>
</comment>
<name>A0A928Y577_UNCKA</name>
<feature type="transmembrane region" description="Helical" evidence="2">
    <location>
        <begin position="63"/>
        <end position="83"/>
    </location>
</feature>
<feature type="transmembrane region" description="Helical" evidence="2">
    <location>
        <begin position="89"/>
        <end position="109"/>
    </location>
</feature>
<accession>A0A928Y577</accession>
<evidence type="ECO:0000313" key="4">
    <source>
        <dbReference type="Proteomes" id="UP000710385"/>
    </source>
</evidence>
<dbReference type="AlphaFoldDB" id="A0A928Y577"/>
<feature type="region of interest" description="Disordered" evidence="1">
    <location>
        <begin position="180"/>
        <end position="213"/>
    </location>
</feature>
<evidence type="ECO:0000256" key="2">
    <source>
        <dbReference type="SAM" id="Phobius"/>
    </source>
</evidence>
<evidence type="ECO:0000313" key="3">
    <source>
        <dbReference type="EMBL" id="MBE7524858.1"/>
    </source>
</evidence>
<dbReference type="Proteomes" id="UP000710385">
    <property type="component" value="Unassembled WGS sequence"/>
</dbReference>
<feature type="transmembrane region" description="Helical" evidence="2">
    <location>
        <begin position="7"/>
        <end position="28"/>
    </location>
</feature>
<keyword evidence="2" id="KW-1133">Transmembrane helix</keyword>
<gene>
    <name evidence="3" type="ORF">HS096_00450</name>
</gene>
<keyword evidence="2" id="KW-0472">Membrane</keyword>
<proteinExistence type="predicted"/>
<sequence length="213" mass="23668">MGPFRSAAILALMTGLATVTYFFVLKILRLDYPQAVAAACIATVCVPFAVYKEARDMHERTVLRGYALTLVATAAVSAVLPFAVGLESWLFPAWYFMGILGVGAMIRLASRLEARGPRLSEADIERKKEMRYRYMSLEEDFEAELDESRVDERVYRRKERILAHLRDARARIEEDILDADGRASLRPPPAIGSDPEAAPTSSGSESADKNILP</sequence>
<feature type="transmembrane region" description="Helical" evidence="2">
    <location>
        <begin position="34"/>
        <end position="51"/>
    </location>
</feature>
<reference evidence="3" key="1">
    <citation type="submission" date="2020-05" db="EMBL/GenBank/DDBJ databases">
        <title>High-Quality Genomes of Partial-Nitritation/Anammox System by Hierarchical Clustering Based Hybrid Assembly.</title>
        <authorList>
            <person name="Liu L."/>
            <person name="Wang Y."/>
            <person name="Che Y."/>
            <person name="Chen Y."/>
            <person name="Xia Y."/>
            <person name="Luo R."/>
            <person name="Cheng S.H."/>
            <person name="Zheng C."/>
            <person name="Zhang T."/>
        </authorList>
    </citation>
    <scope>NUCLEOTIDE SEQUENCE</scope>
    <source>
        <strain evidence="3">H1_PAT1</strain>
    </source>
</reference>
<dbReference type="EMBL" id="JABTTY010000001">
    <property type="protein sequence ID" value="MBE7524858.1"/>
    <property type="molecule type" value="Genomic_DNA"/>
</dbReference>
<evidence type="ECO:0000256" key="1">
    <source>
        <dbReference type="SAM" id="MobiDB-lite"/>
    </source>
</evidence>
<protein>
    <submittedName>
        <fullName evidence="3">Uncharacterized protein</fullName>
    </submittedName>
</protein>
<keyword evidence="2" id="KW-0812">Transmembrane</keyword>